<dbReference type="KEGG" id="lbc:LACBIDRAFT_299746"/>
<evidence type="ECO:0000313" key="2">
    <source>
        <dbReference type="EMBL" id="EDR06840.1"/>
    </source>
</evidence>
<dbReference type="InParanoid" id="B0DFC5"/>
<name>B0DFC5_LACBS</name>
<dbReference type="HOGENOM" id="CLU_2812823_0_0_1"/>
<sequence>MFVLLPSERPPLCKSCFLQVGHTFGACFFCFSLIEALFILATTMTKVPRQVDSSSAIHESIARGTIH</sequence>
<dbReference type="Proteomes" id="UP000001194">
    <property type="component" value="Unassembled WGS sequence"/>
</dbReference>
<reference evidence="2 3" key="1">
    <citation type="journal article" date="2008" name="Nature">
        <title>The genome of Laccaria bicolor provides insights into mycorrhizal symbiosis.</title>
        <authorList>
            <person name="Martin F."/>
            <person name="Aerts A."/>
            <person name="Ahren D."/>
            <person name="Brun A."/>
            <person name="Danchin E.G.J."/>
            <person name="Duchaussoy F."/>
            <person name="Gibon J."/>
            <person name="Kohler A."/>
            <person name="Lindquist E."/>
            <person name="Pereda V."/>
            <person name="Salamov A."/>
            <person name="Shapiro H.J."/>
            <person name="Wuyts J."/>
            <person name="Blaudez D."/>
            <person name="Buee M."/>
            <person name="Brokstein P."/>
            <person name="Canbaeck B."/>
            <person name="Cohen D."/>
            <person name="Courty P.E."/>
            <person name="Coutinho P.M."/>
            <person name="Delaruelle C."/>
            <person name="Detter J.C."/>
            <person name="Deveau A."/>
            <person name="DiFazio S."/>
            <person name="Duplessis S."/>
            <person name="Fraissinet-Tachet L."/>
            <person name="Lucic E."/>
            <person name="Frey-Klett P."/>
            <person name="Fourrey C."/>
            <person name="Feussner I."/>
            <person name="Gay G."/>
            <person name="Grimwood J."/>
            <person name="Hoegger P.J."/>
            <person name="Jain P."/>
            <person name="Kilaru S."/>
            <person name="Labbe J."/>
            <person name="Lin Y.C."/>
            <person name="Legue V."/>
            <person name="Le Tacon F."/>
            <person name="Marmeisse R."/>
            <person name="Melayah D."/>
            <person name="Montanini B."/>
            <person name="Muratet M."/>
            <person name="Nehls U."/>
            <person name="Niculita-Hirzel H."/>
            <person name="Oudot-Le Secq M.P."/>
            <person name="Peter M."/>
            <person name="Quesneville H."/>
            <person name="Rajashekar B."/>
            <person name="Reich M."/>
            <person name="Rouhier N."/>
            <person name="Schmutz J."/>
            <person name="Yin T."/>
            <person name="Chalot M."/>
            <person name="Henrissat B."/>
            <person name="Kuees U."/>
            <person name="Lucas S."/>
            <person name="Van de Peer Y."/>
            <person name="Podila G.K."/>
            <person name="Polle A."/>
            <person name="Pukkila P.J."/>
            <person name="Richardson P.M."/>
            <person name="Rouze P."/>
            <person name="Sanders I.R."/>
            <person name="Stajich J.E."/>
            <person name="Tunlid A."/>
            <person name="Tuskan G."/>
            <person name="Grigoriev I.V."/>
        </authorList>
    </citation>
    <scope>NUCLEOTIDE SEQUENCE [LARGE SCALE GENOMIC DNA]</scope>
    <source>
        <strain evidence="3">S238N-H82 / ATCC MYA-4686</strain>
    </source>
</reference>
<keyword evidence="3" id="KW-1185">Reference proteome</keyword>
<keyword evidence="1" id="KW-0472">Membrane</keyword>
<dbReference type="RefSeq" id="XP_001882687.1">
    <property type="nucleotide sequence ID" value="XM_001882652.1"/>
</dbReference>
<protein>
    <submittedName>
        <fullName evidence="2">Predicted protein</fullName>
    </submittedName>
</protein>
<feature type="transmembrane region" description="Helical" evidence="1">
    <location>
        <begin position="20"/>
        <end position="40"/>
    </location>
</feature>
<keyword evidence="1" id="KW-0812">Transmembrane</keyword>
<organism evidence="3">
    <name type="scientific">Laccaria bicolor (strain S238N-H82 / ATCC MYA-4686)</name>
    <name type="common">Bicoloured deceiver</name>
    <name type="synonym">Laccaria laccata var. bicolor</name>
    <dbReference type="NCBI Taxonomy" id="486041"/>
    <lineage>
        <taxon>Eukaryota</taxon>
        <taxon>Fungi</taxon>
        <taxon>Dikarya</taxon>
        <taxon>Basidiomycota</taxon>
        <taxon>Agaricomycotina</taxon>
        <taxon>Agaricomycetes</taxon>
        <taxon>Agaricomycetidae</taxon>
        <taxon>Agaricales</taxon>
        <taxon>Agaricineae</taxon>
        <taxon>Hydnangiaceae</taxon>
        <taxon>Laccaria</taxon>
    </lineage>
</organism>
<dbReference type="AlphaFoldDB" id="B0DFC5"/>
<evidence type="ECO:0000256" key="1">
    <source>
        <dbReference type="SAM" id="Phobius"/>
    </source>
</evidence>
<accession>B0DFC5</accession>
<dbReference type="EMBL" id="DS547107">
    <property type="protein sequence ID" value="EDR06840.1"/>
    <property type="molecule type" value="Genomic_DNA"/>
</dbReference>
<gene>
    <name evidence="2" type="ORF">LACBIDRAFT_299746</name>
</gene>
<keyword evidence="1" id="KW-1133">Transmembrane helix</keyword>
<dbReference type="GeneID" id="6078129"/>
<proteinExistence type="predicted"/>
<evidence type="ECO:0000313" key="3">
    <source>
        <dbReference type="Proteomes" id="UP000001194"/>
    </source>
</evidence>